<dbReference type="Gene3D" id="1.10.150.240">
    <property type="entry name" value="Putative phosphatase, domain 2"/>
    <property type="match status" value="1"/>
</dbReference>
<dbReference type="Proteomes" id="UP001597013">
    <property type="component" value="Unassembled WGS sequence"/>
</dbReference>
<sequence length="188" mass="22327">MIKTLIFDFGDVFINLDKQGAMDNALQLFNLKEFEADMIETNKAYEIGKITTDVFLSFYCSKFPKLSKSEITEAWNFIIKDFPEYRLDFIQQLAREKKYNLILLSNTNEMHINFIKQNVSFYNEFKNCFDKFYLSHEIHLRKPNTDIYEFVLNENNLNAEECLFIDDTKENTEAAKTLNINTWNIDET</sequence>
<dbReference type="SFLD" id="SFLDS00003">
    <property type="entry name" value="Haloacid_Dehalogenase"/>
    <property type="match status" value="1"/>
</dbReference>
<dbReference type="SFLD" id="SFLDG01129">
    <property type="entry name" value="C1.5:_HAD__Beta-PGM__Phosphata"/>
    <property type="match status" value="1"/>
</dbReference>
<dbReference type="InterPro" id="IPR023198">
    <property type="entry name" value="PGP-like_dom2"/>
</dbReference>
<dbReference type="NCBIfam" id="TIGR01549">
    <property type="entry name" value="HAD-SF-IA-v1"/>
    <property type="match status" value="1"/>
</dbReference>
<dbReference type="EMBL" id="JBHTJL010000012">
    <property type="protein sequence ID" value="MFD1063654.1"/>
    <property type="molecule type" value="Genomic_DNA"/>
</dbReference>
<dbReference type="Gene3D" id="3.40.50.1000">
    <property type="entry name" value="HAD superfamily/HAD-like"/>
    <property type="match status" value="1"/>
</dbReference>
<dbReference type="GO" id="GO:0016787">
    <property type="term" value="F:hydrolase activity"/>
    <property type="evidence" value="ECO:0007669"/>
    <property type="project" value="UniProtKB-KW"/>
</dbReference>
<dbReference type="InterPro" id="IPR041492">
    <property type="entry name" value="HAD_2"/>
</dbReference>
<dbReference type="NCBIfam" id="TIGR01509">
    <property type="entry name" value="HAD-SF-IA-v3"/>
    <property type="match status" value="1"/>
</dbReference>
<dbReference type="PRINTS" id="PR00413">
    <property type="entry name" value="HADHALOGNASE"/>
</dbReference>
<keyword evidence="1" id="KW-0378">Hydrolase</keyword>
<evidence type="ECO:0000313" key="2">
    <source>
        <dbReference type="Proteomes" id="UP001597013"/>
    </source>
</evidence>
<dbReference type="PANTHER" id="PTHR43611:SF3">
    <property type="entry name" value="FLAVIN MONONUCLEOTIDE HYDROLASE 1, CHLOROPLATIC"/>
    <property type="match status" value="1"/>
</dbReference>
<reference evidence="2" key="1">
    <citation type="journal article" date="2019" name="Int. J. Syst. Evol. Microbiol.">
        <title>The Global Catalogue of Microorganisms (GCM) 10K type strain sequencing project: providing services to taxonomists for standard genome sequencing and annotation.</title>
        <authorList>
            <consortium name="The Broad Institute Genomics Platform"/>
            <consortium name="The Broad Institute Genome Sequencing Center for Infectious Disease"/>
            <person name="Wu L."/>
            <person name="Ma J."/>
        </authorList>
    </citation>
    <scope>NUCLEOTIDE SEQUENCE [LARGE SCALE GENOMIC DNA]</scope>
    <source>
        <strain evidence="2">CCUG 62215</strain>
    </source>
</reference>
<proteinExistence type="predicted"/>
<name>A0ABW3N7I9_9FLAO</name>
<organism evidence="1 2">
    <name type="scientific">Winogradskyella litorisediminis</name>
    <dbReference type="NCBI Taxonomy" id="1156618"/>
    <lineage>
        <taxon>Bacteria</taxon>
        <taxon>Pseudomonadati</taxon>
        <taxon>Bacteroidota</taxon>
        <taxon>Flavobacteriia</taxon>
        <taxon>Flavobacteriales</taxon>
        <taxon>Flavobacteriaceae</taxon>
        <taxon>Winogradskyella</taxon>
    </lineage>
</organism>
<evidence type="ECO:0000313" key="1">
    <source>
        <dbReference type="EMBL" id="MFD1063654.1"/>
    </source>
</evidence>
<keyword evidence="2" id="KW-1185">Reference proteome</keyword>
<gene>
    <name evidence="1" type="ORF">ACFQ1Q_10395</name>
</gene>
<dbReference type="InterPro" id="IPR036412">
    <property type="entry name" value="HAD-like_sf"/>
</dbReference>
<comment type="caution">
    <text evidence="1">The sequence shown here is derived from an EMBL/GenBank/DDBJ whole genome shotgun (WGS) entry which is preliminary data.</text>
</comment>
<dbReference type="PANTHER" id="PTHR43611">
    <property type="entry name" value="ALPHA-D-GLUCOSE 1-PHOSPHATE PHOSPHATASE"/>
    <property type="match status" value="1"/>
</dbReference>
<protein>
    <submittedName>
        <fullName evidence="1">HAD family hydrolase</fullName>
    </submittedName>
</protein>
<dbReference type="InterPro" id="IPR023214">
    <property type="entry name" value="HAD_sf"/>
</dbReference>
<dbReference type="RefSeq" id="WP_386130915.1">
    <property type="nucleotide sequence ID" value="NZ_JBHTJL010000012.1"/>
</dbReference>
<dbReference type="InterPro" id="IPR006439">
    <property type="entry name" value="HAD-SF_hydro_IA"/>
</dbReference>
<accession>A0ABW3N7I9</accession>
<dbReference type="CDD" id="cd02603">
    <property type="entry name" value="HAD_sEH-N_like"/>
    <property type="match status" value="1"/>
</dbReference>
<dbReference type="Pfam" id="PF13419">
    <property type="entry name" value="HAD_2"/>
    <property type="match status" value="1"/>
</dbReference>
<dbReference type="SUPFAM" id="SSF56784">
    <property type="entry name" value="HAD-like"/>
    <property type="match status" value="1"/>
</dbReference>